<dbReference type="Pfam" id="PF26381">
    <property type="entry name" value="BREX_PglY_5th"/>
    <property type="match status" value="1"/>
</dbReference>
<organism evidence="5 6">
    <name type="scientific">Pseudonocardia oceani</name>
    <dbReference type="NCBI Taxonomy" id="2792013"/>
    <lineage>
        <taxon>Bacteria</taxon>
        <taxon>Bacillati</taxon>
        <taxon>Actinomycetota</taxon>
        <taxon>Actinomycetes</taxon>
        <taxon>Pseudonocardiales</taxon>
        <taxon>Pseudonocardiaceae</taxon>
        <taxon>Pseudonocardia</taxon>
    </lineage>
</organism>
<sequence>MTPTALSLPLRDAIDIPLAVHDDDFVLQIHRAQEAAERTLGEYVVTDAIAGAFDKGLTMVEATLATRTSKGAFIHGSFGSGKSHYMAVLHLLLNGNAGAQALSGLQNVVAKHAGLLDRKLLAVDYHFVGATSVESALFTGYLDTVRRLHPDAPAPVLHRSDSLWVDADNLRKRMGENAFFAEFTGSSGGGWGRFGASVTPASYDAARHAAPDDPDRQKITAELVRTYFTGFEATGTWLEMSAGLQAMTQHVKNLGYDGVVLFLDELVLWLSGHLRNSEFIASETSKIAKLVETGIGTLPVPLVSFVARQRELKDFLGGGAAGAEQVALGDSFQWWEGRFEKITLPAADLPQIVQRRLLTPTSENGRAALAKAVGTVRANPTAFKHLLTDEAGSSAVDFEMVYPFSPALVDAMIALSSIMQRERTALKIMSELLSRGRDDLTVGDVIGVGDLFDAVVLGDSDPLTDDMKSLFASARTFYQQKMRPHLLNRHSLTEQTAVDLERGHPFRRDDRIAKTLLVAAIAPGATSLKDLTASKLAALNFGSVVTMLPGQEAAQVVTKAKQWSGEFGEITVGNQPGDPIITLQLSGIDLDSVLVHVQAENSAPTRRALVRRLLTEQIGAEVTAAIGSEYVLSHVWSGQKRNVDVVFGTVRDTGQLRTEAMLSSDGRWRLVIDVPFDESGHAPADAVERLRQLRDGDVDSDTVVWLPHYVRTERVDEIGKLVVLDYLLTGGHFDQYSTALPVADREPAKRQLTNQRDSLRVQVISALRQAYGIDAATDDQLGARVPDGRVFATLARDYDPLKPSAPTFRAAVETVLGNALDQRFPKHPPLDRADTELRRPELAGALDLARRAMAEGSRIEAVDRQTAQKVRRVIDGFGVGRLSEQTYVLQTQYFRWHDHFVKATVRGDTTVEALRASVVEYGFTTDVQDLLVLAWAAMTDRVIRWRGTQIPDPAIGGLKPEMTLHEPVLPDEGEWRAAVGRAKALFGVKDEFHLSSAAMERVAGAVRSKAKELRPAVDSLASLLQSHALILGLTDVSARLASARRGQDLVSALDTTGDSLDVIRQLSEFDLPEELPPFAHGMASAADVAAVLKGANWEMIDQLPELDDDRAHRALGELQAAAGGEQRHAPLAAALQAAAREATAILVDLRRRRDEEEAKRRAEEERRRKEEEERRRKEEEERRRNDDEEKDRQRDLAEENERLRREREDAERRRIEAEAEVERRRQEAEERAKENHSLHVAQAVEIQELARTLVDQLANPVQGKTLRVEWRWE</sequence>
<feature type="domain" description="ATPase PglY C-terminal" evidence="4">
    <location>
        <begin position="980"/>
        <end position="1148"/>
    </location>
</feature>
<dbReference type="InterPro" id="IPR058748">
    <property type="entry name" value="PglY_5th"/>
</dbReference>
<dbReference type="Pfam" id="PF26382">
    <property type="entry name" value="BREX_PglY_6th"/>
    <property type="match status" value="1"/>
</dbReference>
<evidence type="ECO:0000313" key="6">
    <source>
        <dbReference type="Proteomes" id="UP000694300"/>
    </source>
</evidence>
<dbReference type="Pfam" id="PF19557">
    <property type="entry name" value="DUF6079_1st"/>
    <property type="match status" value="1"/>
</dbReference>
<evidence type="ECO:0008006" key="7">
    <source>
        <dbReference type="Google" id="ProtNLM"/>
    </source>
</evidence>
<feature type="region of interest" description="Disordered" evidence="1">
    <location>
        <begin position="1154"/>
        <end position="1236"/>
    </location>
</feature>
<dbReference type="Proteomes" id="UP000694300">
    <property type="component" value="Unassembled WGS sequence"/>
</dbReference>
<dbReference type="EMBL" id="JADQDF010000001">
    <property type="protein sequence ID" value="MBW0128486.1"/>
    <property type="molecule type" value="Genomic_DNA"/>
</dbReference>
<feature type="domain" description="ATPase PglY 5th" evidence="3">
    <location>
        <begin position="841"/>
        <end position="936"/>
    </location>
</feature>
<name>A0ABS6U983_9PSEU</name>
<evidence type="ECO:0000256" key="1">
    <source>
        <dbReference type="SAM" id="MobiDB-lite"/>
    </source>
</evidence>
<proteinExistence type="predicted"/>
<gene>
    <name evidence="5" type="ORF">I4I82_12425</name>
</gene>
<dbReference type="InterPro" id="IPR045725">
    <property type="entry name" value="DUF6079_N"/>
</dbReference>
<evidence type="ECO:0000259" key="3">
    <source>
        <dbReference type="Pfam" id="PF26381"/>
    </source>
</evidence>
<accession>A0ABS6U983</accession>
<reference evidence="5 6" key="1">
    <citation type="submission" date="2020-11" db="EMBL/GenBank/DDBJ databases">
        <title>Pseudonocardia abyssalis sp. nov. and Pseudonocardia oceani sp. nov., description and phylogenomic analysis of two novel actinomycetes isolated from the deep Southern Ocean.</title>
        <authorList>
            <person name="Parra J."/>
        </authorList>
    </citation>
    <scope>NUCLEOTIDE SEQUENCE [LARGE SCALE GENOMIC DNA]</scope>
    <source>
        <strain evidence="6">KRD185</strain>
    </source>
</reference>
<protein>
    <recommendedName>
        <fullName evidence="7">Phage resistance protein</fullName>
    </recommendedName>
</protein>
<comment type="caution">
    <text evidence="5">The sequence shown here is derived from an EMBL/GenBank/DDBJ whole genome shotgun (WGS) entry which is preliminary data.</text>
</comment>
<dbReference type="InterPro" id="IPR058747">
    <property type="entry name" value="PglY_C"/>
</dbReference>
<feature type="domain" description="DUF6079" evidence="2">
    <location>
        <begin position="34"/>
        <end position="113"/>
    </location>
</feature>
<keyword evidence="6" id="KW-1185">Reference proteome</keyword>
<dbReference type="RefSeq" id="WP_218595729.1">
    <property type="nucleotide sequence ID" value="NZ_JADQDE010000090.1"/>
</dbReference>
<evidence type="ECO:0000313" key="5">
    <source>
        <dbReference type="EMBL" id="MBW0128486.1"/>
    </source>
</evidence>
<evidence type="ECO:0000259" key="4">
    <source>
        <dbReference type="Pfam" id="PF26382"/>
    </source>
</evidence>
<evidence type="ECO:0000259" key="2">
    <source>
        <dbReference type="Pfam" id="PF19557"/>
    </source>
</evidence>